<reference evidence="2 3" key="1">
    <citation type="submission" date="2019-05" db="EMBL/GenBank/DDBJ databases">
        <title>Another draft genome of Portunus trituberculatus and its Hox gene families provides insights of decapod evolution.</title>
        <authorList>
            <person name="Jeong J.-H."/>
            <person name="Song I."/>
            <person name="Kim S."/>
            <person name="Choi T."/>
            <person name="Kim D."/>
            <person name="Ryu S."/>
            <person name="Kim W."/>
        </authorList>
    </citation>
    <scope>NUCLEOTIDE SEQUENCE [LARGE SCALE GENOMIC DNA]</scope>
    <source>
        <tissue evidence="2">Muscle</tissue>
    </source>
</reference>
<name>A0A5B7DDQ3_PORTR</name>
<dbReference type="AlphaFoldDB" id="A0A5B7DDQ3"/>
<sequence length="70" mass="7660">MGVNEAVRVVEAITGIKGNKSVMKTVIPAVTSHFLLLQRAGGRHSSQNTGIQGRQGTRHSQKEMHFYLSI</sequence>
<keyword evidence="3" id="KW-1185">Reference proteome</keyword>
<dbReference type="EMBL" id="VSRR010000773">
    <property type="protein sequence ID" value="MPC19470.1"/>
    <property type="molecule type" value="Genomic_DNA"/>
</dbReference>
<proteinExistence type="predicted"/>
<accession>A0A5B7DDQ3</accession>
<dbReference type="Proteomes" id="UP000324222">
    <property type="component" value="Unassembled WGS sequence"/>
</dbReference>
<evidence type="ECO:0000313" key="3">
    <source>
        <dbReference type="Proteomes" id="UP000324222"/>
    </source>
</evidence>
<gene>
    <name evidence="2" type="ORF">E2C01_012385</name>
</gene>
<evidence type="ECO:0000313" key="2">
    <source>
        <dbReference type="EMBL" id="MPC19470.1"/>
    </source>
</evidence>
<protein>
    <submittedName>
        <fullName evidence="2">Uncharacterized protein</fullName>
    </submittedName>
</protein>
<evidence type="ECO:0000256" key="1">
    <source>
        <dbReference type="SAM" id="MobiDB-lite"/>
    </source>
</evidence>
<comment type="caution">
    <text evidence="2">The sequence shown here is derived from an EMBL/GenBank/DDBJ whole genome shotgun (WGS) entry which is preliminary data.</text>
</comment>
<organism evidence="2 3">
    <name type="scientific">Portunus trituberculatus</name>
    <name type="common">Swimming crab</name>
    <name type="synonym">Neptunus trituberculatus</name>
    <dbReference type="NCBI Taxonomy" id="210409"/>
    <lineage>
        <taxon>Eukaryota</taxon>
        <taxon>Metazoa</taxon>
        <taxon>Ecdysozoa</taxon>
        <taxon>Arthropoda</taxon>
        <taxon>Crustacea</taxon>
        <taxon>Multicrustacea</taxon>
        <taxon>Malacostraca</taxon>
        <taxon>Eumalacostraca</taxon>
        <taxon>Eucarida</taxon>
        <taxon>Decapoda</taxon>
        <taxon>Pleocyemata</taxon>
        <taxon>Brachyura</taxon>
        <taxon>Eubrachyura</taxon>
        <taxon>Portunoidea</taxon>
        <taxon>Portunidae</taxon>
        <taxon>Portuninae</taxon>
        <taxon>Portunus</taxon>
    </lineage>
</organism>
<feature type="compositionally biased region" description="Polar residues" evidence="1">
    <location>
        <begin position="44"/>
        <end position="55"/>
    </location>
</feature>
<feature type="region of interest" description="Disordered" evidence="1">
    <location>
        <begin position="44"/>
        <end position="63"/>
    </location>
</feature>